<evidence type="ECO:0000313" key="1">
    <source>
        <dbReference type="EMBL" id="POZ82155.1"/>
    </source>
</evidence>
<comment type="caution">
    <text evidence="1">The sequence shown here is derived from an EMBL/GenBank/DDBJ whole genome shotgun (WGS) entry which is preliminary data.</text>
</comment>
<sequence>MAPVQRMEVDMHQALPVQPRARAFGLTHRVLTGIGWARFAFAPLPAIFVTQGLPAQLASTGSAQ</sequence>
<reference evidence="1 2" key="1">
    <citation type="submission" date="2018-01" db="EMBL/GenBank/DDBJ databases">
        <title>Successful Treatment of Persistent Burkholderia cepacia Bacteremia with Ceftazidime-Avibactam.</title>
        <authorList>
            <person name="Tamma P."/>
            <person name="Fan Y."/>
            <person name="Bergman Y."/>
            <person name="Sick-Samuels A."/>
            <person name="Hsu A."/>
            <person name="Timp W."/>
            <person name="Simner P."/>
        </authorList>
    </citation>
    <scope>NUCLEOTIDE SEQUENCE [LARGE SCALE GENOMIC DNA]</scope>
    <source>
        <strain evidence="1 2">170816</strain>
    </source>
</reference>
<accession>A0A2S5DSU1</accession>
<dbReference type="EMBL" id="PQVP01000002">
    <property type="protein sequence ID" value="POZ82155.1"/>
    <property type="molecule type" value="Genomic_DNA"/>
</dbReference>
<organism evidence="1 2">
    <name type="scientific">Burkholderia contaminans</name>
    <dbReference type="NCBI Taxonomy" id="488447"/>
    <lineage>
        <taxon>Bacteria</taxon>
        <taxon>Pseudomonadati</taxon>
        <taxon>Pseudomonadota</taxon>
        <taxon>Betaproteobacteria</taxon>
        <taxon>Burkholderiales</taxon>
        <taxon>Burkholderiaceae</taxon>
        <taxon>Burkholderia</taxon>
        <taxon>Burkholderia cepacia complex</taxon>
    </lineage>
</organism>
<evidence type="ECO:0000313" key="2">
    <source>
        <dbReference type="Proteomes" id="UP000238655"/>
    </source>
</evidence>
<name>A0A2S5DSU1_9BURK</name>
<dbReference type="Proteomes" id="UP000238655">
    <property type="component" value="Chromosome 1"/>
</dbReference>
<proteinExistence type="predicted"/>
<dbReference type="AlphaFoldDB" id="A0A2S5DSU1"/>
<gene>
    <name evidence="1" type="ORF">C3743_18005</name>
</gene>
<protein>
    <submittedName>
        <fullName evidence="1">Uncharacterized protein</fullName>
    </submittedName>
</protein>